<dbReference type="SMART" id="SM00947">
    <property type="entry name" value="Pro_CA"/>
    <property type="match status" value="1"/>
</dbReference>
<comment type="similarity">
    <text evidence="1 6">Belongs to the beta-class carbonic anhydrase family.</text>
</comment>
<protein>
    <recommendedName>
        <fullName evidence="2 6">Carbonic anhydrase</fullName>
        <ecNumber evidence="2 6">4.2.1.1</ecNumber>
    </recommendedName>
    <alternativeName>
        <fullName evidence="6">Carbonate dehydratase</fullName>
    </alternativeName>
</protein>
<evidence type="ECO:0000256" key="4">
    <source>
        <dbReference type="ARBA" id="ARBA00023239"/>
    </source>
</evidence>
<dbReference type="RefSeq" id="WP_285568891.1">
    <property type="nucleotide sequence ID" value="NZ_BSDE01000001.1"/>
</dbReference>
<evidence type="ECO:0000256" key="8">
    <source>
        <dbReference type="SAM" id="SignalP"/>
    </source>
</evidence>
<feature type="chain" id="PRO_5046968673" description="Carbonic anhydrase" evidence="8">
    <location>
        <begin position="18"/>
        <end position="258"/>
    </location>
</feature>
<comment type="function">
    <text evidence="6">Reversible hydration of carbon dioxide.</text>
</comment>
<dbReference type="SUPFAM" id="SSF53056">
    <property type="entry name" value="beta-carbonic anhydrase, cab"/>
    <property type="match status" value="1"/>
</dbReference>
<evidence type="ECO:0000256" key="6">
    <source>
        <dbReference type="RuleBase" id="RU003956"/>
    </source>
</evidence>
<evidence type="ECO:0000313" key="10">
    <source>
        <dbReference type="Proteomes" id="UP001165069"/>
    </source>
</evidence>
<dbReference type="EMBL" id="BSDE01000001">
    <property type="protein sequence ID" value="GLH71605.1"/>
    <property type="molecule type" value="Genomic_DNA"/>
</dbReference>
<accession>A0ABQ5Q9U9</accession>
<evidence type="ECO:0000256" key="1">
    <source>
        <dbReference type="ARBA" id="ARBA00006217"/>
    </source>
</evidence>
<dbReference type="InterPro" id="IPR015892">
    <property type="entry name" value="Carbonic_anhydrase_CS"/>
</dbReference>
<gene>
    <name evidence="9" type="ORF">GETHLI_01070</name>
</gene>
<reference evidence="9 10" key="1">
    <citation type="journal article" date="2023" name="Antonie Van Leeuwenhoek">
        <title>Mesoterricola silvestris gen. nov., sp. nov., Mesoterricola sediminis sp. nov., Geothrix oryzae sp. nov., Geothrix edaphica sp. nov., Geothrix rubra sp. nov., and Geothrix limicola sp. nov., six novel members of Acidobacteriota isolated from soils.</title>
        <authorList>
            <person name="Itoh H."/>
            <person name="Sugisawa Y."/>
            <person name="Mise K."/>
            <person name="Xu Z."/>
            <person name="Kuniyasu M."/>
            <person name="Ushijima N."/>
            <person name="Kawano K."/>
            <person name="Kobayashi E."/>
            <person name="Shiratori Y."/>
            <person name="Masuda Y."/>
            <person name="Senoo K."/>
        </authorList>
    </citation>
    <scope>NUCLEOTIDE SEQUENCE [LARGE SCALE GENOMIC DNA]</scope>
    <source>
        <strain evidence="9 10">Red804</strain>
    </source>
</reference>
<dbReference type="PROSITE" id="PS00705">
    <property type="entry name" value="PROK_CO2_ANHYDRASE_2"/>
    <property type="match status" value="1"/>
</dbReference>
<proteinExistence type="inferred from homology"/>
<comment type="catalytic activity">
    <reaction evidence="5 6">
        <text>hydrogencarbonate + H(+) = CO2 + H2O</text>
        <dbReference type="Rhea" id="RHEA:10748"/>
        <dbReference type="ChEBI" id="CHEBI:15377"/>
        <dbReference type="ChEBI" id="CHEBI:15378"/>
        <dbReference type="ChEBI" id="CHEBI:16526"/>
        <dbReference type="ChEBI" id="CHEBI:17544"/>
        <dbReference type="EC" id="4.2.1.1"/>
    </reaction>
</comment>
<keyword evidence="3 6" id="KW-0862">Zinc</keyword>
<name>A0ABQ5Q9U9_9BACT</name>
<dbReference type="PANTHER" id="PTHR11002">
    <property type="entry name" value="CARBONIC ANHYDRASE"/>
    <property type="match status" value="1"/>
</dbReference>
<keyword evidence="8" id="KW-0732">Signal</keyword>
<keyword evidence="4 6" id="KW-0456">Lyase</keyword>
<dbReference type="Proteomes" id="UP001165069">
    <property type="component" value="Unassembled WGS sequence"/>
</dbReference>
<dbReference type="InterPro" id="IPR036874">
    <property type="entry name" value="Carbonic_anhydrase_sf"/>
</dbReference>
<evidence type="ECO:0000313" key="9">
    <source>
        <dbReference type="EMBL" id="GLH71605.1"/>
    </source>
</evidence>
<evidence type="ECO:0000256" key="2">
    <source>
        <dbReference type="ARBA" id="ARBA00012925"/>
    </source>
</evidence>
<evidence type="ECO:0000256" key="7">
    <source>
        <dbReference type="SAM" id="MobiDB-lite"/>
    </source>
</evidence>
<keyword evidence="10" id="KW-1185">Reference proteome</keyword>
<evidence type="ECO:0000256" key="5">
    <source>
        <dbReference type="ARBA" id="ARBA00048348"/>
    </source>
</evidence>
<evidence type="ECO:0000256" key="3">
    <source>
        <dbReference type="ARBA" id="ARBA00022833"/>
    </source>
</evidence>
<sequence length="258" mass="27049">MRRLSALLLATSFALVAQEHGAPAKSKAPAHAAAPASHAPAPAAEAPDSPSAALAELSAGNARFVAGRRTRTLDTGHDAAMRAALANGQAPFAVVITCSDSRVADALLFDQEAGRLFTIREAGNAPDLQGIASAEYAVEHLGSKLIVLMGHTSCGAVKAIREANGKPLPGNLWALQSGMAGLLETTPQDPNEDGKAYMARLEEANARRQAQNILDRSALLRERVGSEKLWIVPALYNLASGKVQFFKPISPAAEEAHH</sequence>
<feature type="region of interest" description="Disordered" evidence="7">
    <location>
        <begin position="26"/>
        <end position="51"/>
    </location>
</feature>
<dbReference type="Pfam" id="PF00484">
    <property type="entry name" value="Pro_CA"/>
    <property type="match status" value="1"/>
</dbReference>
<dbReference type="Gene3D" id="3.40.1050.10">
    <property type="entry name" value="Carbonic anhydrase"/>
    <property type="match status" value="1"/>
</dbReference>
<dbReference type="InterPro" id="IPR001765">
    <property type="entry name" value="Carbonic_anhydrase"/>
</dbReference>
<feature type="signal peptide" evidence="8">
    <location>
        <begin position="1"/>
        <end position="17"/>
    </location>
</feature>
<comment type="caution">
    <text evidence="9">The sequence shown here is derived from an EMBL/GenBank/DDBJ whole genome shotgun (WGS) entry which is preliminary data.</text>
</comment>
<organism evidence="9 10">
    <name type="scientific">Geothrix limicola</name>
    <dbReference type="NCBI Taxonomy" id="2927978"/>
    <lineage>
        <taxon>Bacteria</taxon>
        <taxon>Pseudomonadati</taxon>
        <taxon>Acidobacteriota</taxon>
        <taxon>Holophagae</taxon>
        <taxon>Holophagales</taxon>
        <taxon>Holophagaceae</taxon>
        <taxon>Geothrix</taxon>
    </lineage>
</organism>
<dbReference type="EC" id="4.2.1.1" evidence="2 6"/>
<dbReference type="PANTHER" id="PTHR11002:SF79">
    <property type="entry name" value="CARBONIC ANHYDRASE 2"/>
    <property type="match status" value="1"/>
</dbReference>